<reference evidence="2" key="1">
    <citation type="submission" date="2021-03" db="EMBL/GenBank/DDBJ databases">
        <authorList>
            <person name="Bekaert M."/>
        </authorList>
    </citation>
    <scope>NUCLEOTIDE SEQUENCE</scope>
</reference>
<feature type="region of interest" description="Disordered" evidence="1">
    <location>
        <begin position="803"/>
        <end position="853"/>
    </location>
</feature>
<gene>
    <name evidence="2" type="ORF">MEDL_44372</name>
</gene>
<proteinExistence type="predicted"/>
<evidence type="ECO:0000313" key="3">
    <source>
        <dbReference type="Proteomes" id="UP000683360"/>
    </source>
</evidence>
<dbReference type="OrthoDB" id="5986221at2759"/>
<evidence type="ECO:0000256" key="1">
    <source>
        <dbReference type="SAM" id="MobiDB-lite"/>
    </source>
</evidence>
<organism evidence="2 3">
    <name type="scientific">Mytilus edulis</name>
    <name type="common">Blue mussel</name>
    <dbReference type="NCBI Taxonomy" id="6550"/>
    <lineage>
        <taxon>Eukaryota</taxon>
        <taxon>Metazoa</taxon>
        <taxon>Spiralia</taxon>
        <taxon>Lophotrochozoa</taxon>
        <taxon>Mollusca</taxon>
        <taxon>Bivalvia</taxon>
        <taxon>Autobranchia</taxon>
        <taxon>Pteriomorphia</taxon>
        <taxon>Mytilida</taxon>
        <taxon>Mytiloidea</taxon>
        <taxon>Mytilidae</taxon>
        <taxon>Mytilinae</taxon>
        <taxon>Mytilus</taxon>
    </lineage>
</organism>
<dbReference type="EMBL" id="CAJPWZ010002149">
    <property type="protein sequence ID" value="CAG2231598.1"/>
    <property type="molecule type" value="Genomic_DNA"/>
</dbReference>
<name>A0A8S3TIZ6_MYTED</name>
<keyword evidence="3" id="KW-1185">Reference proteome</keyword>
<dbReference type="AlphaFoldDB" id="A0A8S3TIZ6"/>
<feature type="compositionally biased region" description="Acidic residues" evidence="1">
    <location>
        <begin position="814"/>
        <end position="824"/>
    </location>
</feature>
<evidence type="ECO:0000313" key="2">
    <source>
        <dbReference type="EMBL" id="CAG2231598.1"/>
    </source>
</evidence>
<sequence length="1028" mass="118568">MTENDGDVQNLLASGKSFLQYERERLQTCYVTTDQAERQADDLQTKLASGKKPKTHIGKYTNYNFNRQEFLEEVKNCKSTIMNWTRMAIKYNVTLNGKLAGNGGQILKQFAQDNDIDVNQFNPHLRISGRDHLQRIRRSKKRVFRGKLAIPNKRTAKKLKSIIQHKLESKIYDIGLKIAPKEIRKNTIDSSGNIQETSIQVYGRKIPLKDIILKEIQRLTKSGVLISKSDEHYKSLSKEAVNNRLKQISSTKSTETDNTTEINQLMTMERQIHLKLWHDHSDILNHTYISFMVSFLYDHANFLTNEEFKETYPKKKPVDVQAIVERPNLYIFGQSGSKDTEQVSYTPTRTEDLEELRNGVIFDGIPYTFQLRFFSGDGPARQFEAGQQRGGNYSCLCGVHSKNHINLECCFKRTPSDLEDRRAVFLKGESLVKIKQGNINPFQNLSKDELTEELECRGIDTFRLKTKASLQEEMSDLLHGISRPPALLLHYPEKSLTESNVSCYEVLPCEPLHDISNVVQNIIQELPHHVKLKSTKLDLEKFCNNTIGDKTKLRDRTSVERRTPRQILRLYNQTFLFAVLSKSIIGIPVKMTQRKFYGSHFHSLVVHLPEIYRIINTKSILAEQEERTFGSLRRLAEGTTNRKPGWIVDNTILRFNCQQTDNRICSFSKQNSVISQQSKLLSKRENTIFPKEIFGIKSSLFQSHLERIADYLIPGYNIWWHYNGTELVFHDSVDEPEFRMQGPDTANFRSTSLKKERAIIDDIWQTSVDKAASSELVLPLLHVKTREDGKLIYKRTNLKSVMKHATSPTNSISDQDETNDNLEETTEKETNQDDNSESTEDYISNIPNVQEPPEVPAIDQERKHLEDKENKEKYKSYIKVSRWTVQPTCSKIDVHESLFSKPNKLPANSAMKPLTCKRKLFASEVSKPEIASCRKKTTLDMVVQLLGPSSDVDNCLKYRELKQKHPGHKSFISAFDQSFSKLQIEVSKRYFALKDKTAKDEGKENRENLLADKEIAQKLLDHWGVYYF</sequence>
<comment type="caution">
    <text evidence="2">The sequence shown here is derived from an EMBL/GenBank/DDBJ whole genome shotgun (WGS) entry which is preliminary data.</text>
</comment>
<accession>A0A8S3TIZ6</accession>
<dbReference type="Proteomes" id="UP000683360">
    <property type="component" value="Unassembled WGS sequence"/>
</dbReference>
<protein>
    <submittedName>
        <fullName evidence="2">Uncharacterized protein</fullName>
    </submittedName>
</protein>